<keyword evidence="5 11" id="KW-0812">Transmembrane</keyword>
<gene>
    <name evidence="12" type="ORF">SISSUDRAFT_1043160</name>
</gene>
<evidence type="ECO:0000256" key="4">
    <source>
        <dbReference type="ARBA" id="ARBA00022606"/>
    </source>
</evidence>
<reference evidence="12 13" key="1">
    <citation type="journal article" date="2016" name="Mol. Biol. Evol.">
        <title>Comparative Genomics of Early-Diverging Mushroom-Forming Fungi Provides Insights into the Origins of Lignocellulose Decay Capabilities.</title>
        <authorList>
            <person name="Nagy L.G."/>
            <person name="Riley R."/>
            <person name="Tritt A."/>
            <person name="Adam C."/>
            <person name="Daum C."/>
            <person name="Floudas D."/>
            <person name="Sun H."/>
            <person name="Yadav J.S."/>
            <person name="Pangilinan J."/>
            <person name="Larsson K.H."/>
            <person name="Matsuura K."/>
            <person name="Barry K."/>
            <person name="Labutti K."/>
            <person name="Kuo R."/>
            <person name="Ohm R.A."/>
            <person name="Bhattacharya S.S."/>
            <person name="Shirouzu T."/>
            <person name="Yoshinaga Y."/>
            <person name="Martin F.M."/>
            <person name="Grigoriev I.V."/>
            <person name="Hibbett D.S."/>
        </authorList>
    </citation>
    <scope>NUCLEOTIDE SEQUENCE [LARGE SCALE GENOMIC DNA]</scope>
    <source>
        <strain evidence="12 13">HHB10207 ss-3</strain>
    </source>
</reference>
<protein>
    <submittedName>
        <fullName evidence="12">Family A G protein-coupled receptor-like protein</fullName>
    </submittedName>
</protein>
<evidence type="ECO:0000256" key="6">
    <source>
        <dbReference type="ARBA" id="ARBA00022925"/>
    </source>
</evidence>
<dbReference type="EMBL" id="KV428023">
    <property type="protein sequence ID" value="KZT41310.1"/>
    <property type="molecule type" value="Genomic_DNA"/>
</dbReference>
<feature type="transmembrane region" description="Helical" evidence="11">
    <location>
        <begin position="20"/>
        <end position="43"/>
    </location>
</feature>
<dbReference type="SUPFAM" id="SSF81321">
    <property type="entry name" value="Family A G protein-coupled receptor-like"/>
    <property type="match status" value="1"/>
</dbReference>
<keyword evidence="4" id="KW-0716">Sensory transduction</keyword>
<evidence type="ECO:0000256" key="9">
    <source>
        <dbReference type="ARBA" id="ARBA00023136"/>
    </source>
</evidence>
<proteinExistence type="inferred from homology"/>
<evidence type="ECO:0000256" key="8">
    <source>
        <dbReference type="ARBA" id="ARBA00022991"/>
    </source>
</evidence>
<evidence type="ECO:0000256" key="11">
    <source>
        <dbReference type="SAM" id="Phobius"/>
    </source>
</evidence>
<evidence type="ECO:0000313" key="13">
    <source>
        <dbReference type="Proteomes" id="UP000076798"/>
    </source>
</evidence>
<comment type="similarity">
    <text evidence="2">Belongs to the archaeal/bacterial/fungal opsin family.</text>
</comment>
<evidence type="ECO:0000313" key="12">
    <source>
        <dbReference type="EMBL" id="KZT41310.1"/>
    </source>
</evidence>
<accession>A0A166G4V7</accession>
<dbReference type="InterPro" id="IPR001425">
    <property type="entry name" value="Arc/bac/fun_rhodopsins"/>
</dbReference>
<evidence type="ECO:0000256" key="5">
    <source>
        <dbReference type="ARBA" id="ARBA00022692"/>
    </source>
</evidence>
<dbReference type="AlphaFoldDB" id="A0A166G4V7"/>
<comment type="subcellular location">
    <subcellularLocation>
        <location evidence="1">Membrane</location>
        <topology evidence="1">Multi-pass membrane protein</topology>
    </subcellularLocation>
</comment>
<dbReference type="Pfam" id="PF01036">
    <property type="entry name" value="Bac_rhodopsin"/>
    <property type="match status" value="1"/>
</dbReference>
<dbReference type="SMART" id="SM01021">
    <property type="entry name" value="Bac_rhodopsin"/>
    <property type="match status" value="1"/>
</dbReference>
<dbReference type="Proteomes" id="UP000076798">
    <property type="component" value="Unassembled WGS sequence"/>
</dbReference>
<dbReference type="PANTHER" id="PTHR28286">
    <property type="match status" value="1"/>
</dbReference>
<dbReference type="OrthoDB" id="536545at2759"/>
<keyword evidence="8" id="KW-0157">Chromophore</keyword>
<feature type="transmembrane region" description="Helical" evidence="11">
    <location>
        <begin position="221"/>
        <end position="242"/>
    </location>
</feature>
<evidence type="ECO:0000256" key="7">
    <source>
        <dbReference type="ARBA" id="ARBA00022989"/>
    </source>
</evidence>
<name>A0A166G4V7_9AGAM</name>
<evidence type="ECO:0000256" key="2">
    <source>
        <dbReference type="ARBA" id="ARBA00008130"/>
    </source>
</evidence>
<keyword evidence="9 11" id="KW-0472">Membrane</keyword>
<keyword evidence="3" id="KW-0600">Photoreceptor protein</keyword>
<dbReference type="GO" id="GO:0009881">
    <property type="term" value="F:photoreceptor activity"/>
    <property type="evidence" value="ECO:0007669"/>
    <property type="project" value="UniProtKB-KW"/>
</dbReference>
<keyword evidence="6" id="KW-0681">Retinal protein</keyword>
<sequence>MSNTASPGPIILTNNKSGEVALWVTFVIFFLSPLFFILVGLQVHTRKRSFHYINATIAIISALNYYKMASGGGWKLVSQGDKLVNGEVHEIFRQVYYEHYVNWSMCTPLTIFQTAILSGMSWKDVAIFVLATEGLIQTGWVGALEENVTNKFVWWGFSILFLIWVVYSMLWIGGQAVKLQHYRVNWLYIVVVGGGAALMIAYPVLFLLGEGFGVVSVGTEQIIYSILDILARVPLGFLLIYVNEFTGDNFHLDLLPESLTELRSSAKRGPVYLEGQEQV</sequence>
<evidence type="ECO:0000256" key="1">
    <source>
        <dbReference type="ARBA" id="ARBA00004141"/>
    </source>
</evidence>
<evidence type="ECO:0000256" key="3">
    <source>
        <dbReference type="ARBA" id="ARBA00022543"/>
    </source>
</evidence>
<feature type="transmembrane region" description="Helical" evidence="11">
    <location>
        <begin position="152"/>
        <end position="174"/>
    </location>
</feature>
<dbReference type="PRINTS" id="PR00251">
    <property type="entry name" value="BACTRLOPSIN"/>
</dbReference>
<dbReference type="PANTHER" id="PTHR28286:SF2">
    <property type="entry name" value="BACTERIORHODOPSIN _OPSIN, NOPA (EUROFUNG)"/>
    <property type="match status" value="1"/>
</dbReference>
<organism evidence="12 13">
    <name type="scientific">Sistotremastrum suecicum HHB10207 ss-3</name>
    <dbReference type="NCBI Taxonomy" id="1314776"/>
    <lineage>
        <taxon>Eukaryota</taxon>
        <taxon>Fungi</taxon>
        <taxon>Dikarya</taxon>
        <taxon>Basidiomycota</taxon>
        <taxon>Agaricomycotina</taxon>
        <taxon>Agaricomycetes</taxon>
        <taxon>Sistotremastrales</taxon>
        <taxon>Sistotremastraceae</taxon>
        <taxon>Sistotremastrum</taxon>
    </lineage>
</organism>
<dbReference type="GO" id="GO:0005886">
    <property type="term" value="C:plasma membrane"/>
    <property type="evidence" value="ECO:0007669"/>
    <property type="project" value="TreeGrafter"/>
</dbReference>
<keyword evidence="7 11" id="KW-1133">Transmembrane helix</keyword>
<keyword evidence="10 12" id="KW-0675">Receptor</keyword>
<evidence type="ECO:0000256" key="10">
    <source>
        <dbReference type="ARBA" id="ARBA00023170"/>
    </source>
</evidence>
<dbReference type="GO" id="GO:0007602">
    <property type="term" value="P:phototransduction"/>
    <property type="evidence" value="ECO:0007669"/>
    <property type="project" value="UniProtKB-KW"/>
</dbReference>
<keyword evidence="13" id="KW-1185">Reference proteome</keyword>
<dbReference type="Gene3D" id="1.20.1070.10">
    <property type="entry name" value="Rhodopsin 7-helix transmembrane proteins"/>
    <property type="match status" value="1"/>
</dbReference>
<feature type="transmembrane region" description="Helical" evidence="11">
    <location>
        <begin position="186"/>
        <end position="209"/>
    </location>
</feature>